<dbReference type="Proteomes" id="UP000077266">
    <property type="component" value="Unassembled WGS sequence"/>
</dbReference>
<evidence type="ECO:0000313" key="2">
    <source>
        <dbReference type="EMBL" id="KZV92413.1"/>
    </source>
</evidence>
<reference evidence="2 3" key="1">
    <citation type="journal article" date="2016" name="Mol. Biol. Evol.">
        <title>Comparative Genomics of Early-Diverging Mushroom-Forming Fungi Provides Insights into the Origins of Lignocellulose Decay Capabilities.</title>
        <authorList>
            <person name="Nagy L.G."/>
            <person name="Riley R."/>
            <person name="Tritt A."/>
            <person name="Adam C."/>
            <person name="Daum C."/>
            <person name="Floudas D."/>
            <person name="Sun H."/>
            <person name="Yadav J.S."/>
            <person name="Pangilinan J."/>
            <person name="Larsson K.H."/>
            <person name="Matsuura K."/>
            <person name="Barry K."/>
            <person name="Labutti K."/>
            <person name="Kuo R."/>
            <person name="Ohm R.A."/>
            <person name="Bhattacharya S.S."/>
            <person name="Shirouzu T."/>
            <person name="Yoshinaga Y."/>
            <person name="Martin F.M."/>
            <person name="Grigoriev I.V."/>
            <person name="Hibbett D.S."/>
        </authorList>
    </citation>
    <scope>NUCLEOTIDE SEQUENCE [LARGE SCALE GENOMIC DNA]</scope>
    <source>
        <strain evidence="2 3">HHB12029</strain>
    </source>
</reference>
<keyword evidence="3" id="KW-1185">Reference proteome</keyword>
<dbReference type="EMBL" id="KV426009">
    <property type="protein sequence ID" value="KZV92413.1"/>
    <property type="molecule type" value="Genomic_DNA"/>
</dbReference>
<dbReference type="Gene3D" id="1.20.1280.50">
    <property type="match status" value="1"/>
</dbReference>
<dbReference type="Gene3D" id="3.80.10.10">
    <property type="entry name" value="Ribonuclease Inhibitor"/>
    <property type="match status" value="1"/>
</dbReference>
<dbReference type="InterPro" id="IPR001810">
    <property type="entry name" value="F-box_dom"/>
</dbReference>
<sequence length="662" mass="74594">MSISGPSARSYNTTALPFELLSNVFARDKDPGVLMTLALVCHQWKDVVYQEAALWTDIRIDPSTTMRQLDTQLLRSRDLRLDIVITFAPPRVSAMQRQVMAKIMLDYDRISRLMVDARLVEGHDEEYGDRWMISDWPDEIATPLQRGYTWPNLRILELITEVWVRQAFDPYIVAPNLEELYLEGLGVRYWELMEFGDALKDIEMRRQTLIDHSFFDALENYPNLRQLVLDDEAFGEDDLYWAISPLAGPSTLGSLASLDIVWHEADLQSFLTMLKFCPQLESLSLYTDFHLGDGESSYELPGSLQLLRLTTLELRFFSEKKFVTILDILSPALRSSPIRNLALRDVTMTATDIAYLIVPRLRSLKLESVRCDVGAALDAIQSCQRLRTLVLDQLCSTTDDVATNAEIVALPHIQSAEFTALSPRRLHETATASQPHIAYDDALLRSFFSLLPLPQVSSITVQCIDLQLRDLLRTLEGVGRGRTLSLDIKYHSGKPIFTLETSTPVDGPQSGMSRHFSAETVHAVIVVLNQDITMGLSSLVTLTVDIQRAVDVFAVTVLSIGFPRLSRLELRMPYVSRLGDGPTASEFAVASLNSFVQRYNAAFIDCQCLSTVVFSHPDRSSYDDPVRIPWQLARSFASRFQSDSPIRLLTADRSSVVFTPAE</sequence>
<dbReference type="PANTHER" id="PTHR38926:SF5">
    <property type="entry name" value="F-BOX AND LEUCINE-RICH REPEAT PROTEIN 6"/>
    <property type="match status" value="1"/>
</dbReference>
<protein>
    <recommendedName>
        <fullName evidence="1">F-box domain-containing protein</fullName>
    </recommendedName>
</protein>
<dbReference type="PROSITE" id="PS50181">
    <property type="entry name" value="FBOX"/>
    <property type="match status" value="1"/>
</dbReference>
<proteinExistence type="predicted"/>
<dbReference type="Pfam" id="PF12937">
    <property type="entry name" value="F-box-like"/>
    <property type="match status" value="1"/>
</dbReference>
<dbReference type="AlphaFoldDB" id="A0A165HSS4"/>
<accession>A0A165HSS4</accession>
<name>A0A165HSS4_EXIGL</name>
<dbReference type="PANTHER" id="PTHR38926">
    <property type="entry name" value="F-BOX DOMAIN CONTAINING PROTEIN, EXPRESSED"/>
    <property type="match status" value="1"/>
</dbReference>
<dbReference type="SUPFAM" id="SSF52047">
    <property type="entry name" value="RNI-like"/>
    <property type="match status" value="1"/>
</dbReference>
<evidence type="ECO:0000259" key="1">
    <source>
        <dbReference type="PROSITE" id="PS50181"/>
    </source>
</evidence>
<dbReference type="InterPro" id="IPR032675">
    <property type="entry name" value="LRR_dom_sf"/>
</dbReference>
<evidence type="ECO:0000313" key="3">
    <source>
        <dbReference type="Proteomes" id="UP000077266"/>
    </source>
</evidence>
<dbReference type="InParanoid" id="A0A165HSS4"/>
<organism evidence="2 3">
    <name type="scientific">Exidia glandulosa HHB12029</name>
    <dbReference type="NCBI Taxonomy" id="1314781"/>
    <lineage>
        <taxon>Eukaryota</taxon>
        <taxon>Fungi</taxon>
        <taxon>Dikarya</taxon>
        <taxon>Basidiomycota</taxon>
        <taxon>Agaricomycotina</taxon>
        <taxon>Agaricomycetes</taxon>
        <taxon>Auriculariales</taxon>
        <taxon>Exidiaceae</taxon>
        <taxon>Exidia</taxon>
    </lineage>
</organism>
<gene>
    <name evidence="2" type="ORF">EXIGLDRAFT_718402</name>
</gene>
<feature type="domain" description="F-box" evidence="1">
    <location>
        <begin position="10"/>
        <end position="58"/>
    </location>
</feature>